<evidence type="ECO:0000256" key="1">
    <source>
        <dbReference type="ARBA" id="ARBA00022679"/>
    </source>
</evidence>
<evidence type="ECO:0000259" key="2">
    <source>
        <dbReference type="SMART" id="SM00672"/>
    </source>
</evidence>
<dbReference type="SMART" id="SM00672">
    <property type="entry name" value="CAP10"/>
    <property type="match status" value="1"/>
</dbReference>
<organism evidence="3 4">
    <name type="scientific">Alistipes putredinis</name>
    <dbReference type="NCBI Taxonomy" id="28117"/>
    <lineage>
        <taxon>Bacteria</taxon>
        <taxon>Pseudomonadati</taxon>
        <taxon>Bacteroidota</taxon>
        <taxon>Bacteroidia</taxon>
        <taxon>Bacteroidales</taxon>
        <taxon>Rikenellaceae</taxon>
        <taxon>Alistipes</taxon>
    </lineage>
</organism>
<dbReference type="STRING" id="28117.BHV66_01840"/>
<proteinExistence type="predicted"/>
<name>A0A1Q6FD73_9BACT</name>
<dbReference type="PANTHER" id="PTHR12203:SF35">
    <property type="entry name" value="PROTEIN O-GLUCOSYLTRANSFERASE 1"/>
    <property type="match status" value="1"/>
</dbReference>
<sequence length="336" mass="39427">MTALNRLHGGKNIKLPYFIAQLSRYAVPKVLLRSRLEEILRDGEKRYDMDYVLDRVNYYNRLTGAERLSPTEATPLKEHKFRGRHSAYIFDSYQTTRFFDDSLRWQTYFGDGVFDLLHPTIIKARKIDRGGGEAASGKGDNSVLLNLDRCRLDIRLHDKIPFTEKADRVIFRGSVKSSEQRRRFIETFRDNPRIDTADTRSGHSAQETGTAKQITLYAHLDSKFIMTFEGNDIASNIRWVMSTNSIAVMPRPRNESWFMEGRLRPGYHYIEVRDDYSDLEEKIDYYIAHPEQAQQIIDHANDFARQFYDSRRERFISLLVMKKYFEKTGQLPPTNR</sequence>
<protein>
    <recommendedName>
        <fullName evidence="2">Glycosyl transferase CAP10 domain-containing protein</fullName>
    </recommendedName>
</protein>
<dbReference type="Proteomes" id="UP000187417">
    <property type="component" value="Unassembled WGS sequence"/>
</dbReference>
<dbReference type="PANTHER" id="PTHR12203">
    <property type="entry name" value="KDEL LYS-ASP-GLU-LEU CONTAINING - RELATED"/>
    <property type="match status" value="1"/>
</dbReference>
<evidence type="ECO:0000313" key="3">
    <source>
        <dbReference type="EMBL" id="OKY96819.1"/>
    </source>
</evidence>
<dbReference type="GO" id="GO:0016740">
    <property type="term" value="F:transferase activity"/>
    <property type="evidence" value="ECO:0007669"/>
    <property type="project" value="UniProtKB-KW"/>
</dbReference>
<dbReference type="InterPro" id="IPR006598">
    <property type="entry name" value="CAP10"/>
</dbReference>
<feature type="domain" description="Glycosyl transferase CAP10" evidence="2">
    <location>
        <begin position="114"/>
        <end position="322"/>
    </location>
</feature>
<dbReference type="InterPro" id="IPR051091">
    <property type="entry name" value="O-Glucosyltr/Glycosyltrsf_90"/>
</dbReference>
<accession>A0A1Q6FD73</accession>
<evidence type="ECO:0000313" key="4">
    <source>
        <dbReference type="Proteomes" id="UP000187417"/>
    </source>
</evidence>
<gene>
    <name evidence="3" type="ORF">BHV66_01840</name>
</gene>
<comment type="caution">
    <text evidence="3">The sequence shown here is derived from an EMBL/GenBank/DDBJ whole genome shotgun (WGS) entry which is preliminary data.</text>
</comment>
<reference evidence="3 4" key="1">
    <citation type="journal article" date="2016" name="Nat. Biotechnol.">
        <title>Measurement of bacterial replication rates in microbial communities.</title>
        <authorList>
            <person name="Brown C.T."/>
            <person name="Olm M.R."/>
            <person name="Thomas B.C."/>
            <person name="Banfield J.F."/>
        </authorList>
    </citation>
    <scope>NUCLEOTIDE SEQUENCE [LARGE SCALE GENOMIC DNA]</scope>
    <source>
        <strain evidence="3">CAG:67_53_122</strain>
    </source>
</reference>
<keyword evidence="1" id="KW-0808">Transferase</keyword>
<dbReference type="Pfam" id="PF05686">
    <property type="entry name" value="Glyco_transf_90"/>
    <property type="match status" value="1"/>
</dbReference>
<dbReference type="EMBL" id="MNQH01000001">
    <property type="protein sequence ID" value="OKY96819.1"/>
    <property type="molecule type" value="Genomic_DNA"/>
</dbReference>
<dbReference type="AlphaFoldDB" id="A0A1Q6FD73"/>